<protein>
    <submittedName>
        <fullName evidence="1">Uncharacterized protein</fullName>
    </submittedName>
</protein>
<name>A0AAN6NZC6_9PEZI</name>
<sequence>MVERELFYEIKNCTFCDVGVFLDKFFKPESWRNERKAMLEKIKIAYNGTKWTSFPATLDEKPVWEWLCSLEKRFLAGAPNKLHTIAFLTSLRNRKANWICSSKRQLL</sequence>
<comment type="caution">
    <text evidence="1">The sequence shown here is derived from an EMBL/GenBank/DDBJ whole genome shotgun (WGS) entry which is preliminary data.</text>
</comment>
<dbReference type="EMBL" id="MU859083">
    <property type="protein sequence ID" value="KAK3954865.1"/>
    <property type="molecule type" value="Genomic_DNA"/>
</dbReference>
<gene>
    <name evidence="1" type="ORF">QBC32DRAFT_67757</name>
</gene>
<keyword evidence="2" id="KW-1185">Reference proteome</keyword>
<organism evidence="1 2">
    <name type="scientific">Pseudoneurospora amorphoporcata</name>
    <dbReference type="NCBI Taxonomy" id="241081"/>
    <lineage>
        <taxon>Eukaryota</taxon>
        <taxon>Fungi</taxon>
        <taxon>Dikarya</taxon>
        <taxon>Ascomycota</taxon>
        <taxon>Pezizomycotina</taxon>
        <taxon>Sordariomycetes</taxon>
        <taxon>Sordariomycetidae</taxon>
        <taxon>Sordariales</taxon>
        <taxon>Sordariaceae</taxon>
        <taxon>Pseudoneurospora</taxon>
    </lineage>
</organism>
<accession>A0AAN6NZC6</accession>
<evidence type="ECO:0000313" key="2">
    <source>
        <dbReference type="Proteomes" id="UP001303222"/>
    </source>
</evidence>
<dbReference type="AlphaFoldDB" id="A0AAN6NZC6"/>
<dbReference type="Proteomes" id="UP001303222">
    <property type="component" value="Unassembled WGS sequence"/>
</dbReference>
<proteinExistence type="predicted"/>
<reference evidence="1" key="2">
    <citation type="submission" date="2023-06" db="EMBL/GenBank/DDBJ databases">
        <authorList>
            <consortium name="Lawrence Berkeley National Laboratory"/>
            <person name="Mondo S.J."/>
            <person name="Hensen N."/>
            <person name="Bonometti L."/>
            <person name="Westerberg I."/>
            <person name="Brannstrom I.O."/>
            <person name="Guillou S."/>
            <person name="Cros-Aarteil S."/>
            <person name="Calhoun S."/>
            <person name="Haridas S."/>
            <person name="Kuo A."/>
            <person name="Pangilinan J."/>
            <person name="Riley R."/>
            <person name="Labutti K."/>
            <person name="Andreopoulos B."/>
            <person name="Lipzen A."/>
            <person name="Chen C."/>
            <person name="Yanf M."/>
            <person name="Daum C."/>
            <person name="Ng V."/>
            <person name="Clum A."/>
            <person name="Steindorff A."/>
            <person name="Ohm R."/>
            <person name="Martin F."/>
            <person name="Silar P."/>
            <person name="Natvig D."/>
            <person name="Lalanne C."/>
            <person name="Gautier V."/>
            <person name="Ament-Velasquez S.L."/>
            <person name="Kruys A."/>
            <person name="Hutchinson M.I."/>
            <person name="Powell A.J."/>
            <person name="Barry K."/>
            <person name="Miller A.N."/>
            <person name="Grigoriev I.V."/>
            <person name="Debuchy R."/>
            <person name="Gladieux P."/>
            <person name="Thoren M.H."/>
            <person name="Johannesson H."/>
        </authorList>
    </citation>
    <scope>NUCLEOTIDE SEQUENCE</scope>
    <source>
        <strain evidence="1">CBS 626.80</strain>
    </source>
</reference>
<reference evidence="1" key="1">
    <citation type="journal article" date="2023" name="Mol. Phylogenet. Evol.">
        <title>Genome-scale phylogeny and comparative genomics of the fungal order Sordariales.</title>
        <authorList>
            <person name="Hensen N."/>
            <person name="Bonometti L."/>
            <person name="Westerberg I."/>
            <person name="Brannstrom I.O."/>
            <person name="Guillou S."/>
            <person name="Cros-Aarteil S."/>
            <person name="Calhoun S."/>
            <person name="Haridas S."/>
            <person name="Kuo A."/>
            <person name="Mondo S."/>
            <person name="Pangilinan J."/>
            <person name="Riley R."/>
            <person name="LaButti K."/>
            <person name="Andreopoulos B."/>
            <person name="Lipzen A."/>
            <person name="Chen C."/>
            <person name="Yan M."/>
            <person name="Daum C."/>
            <person name="Ng V."/>
            <person name="Clum A."/>
            <person name="Steindorff A."/>
            <person name="Ohm R.A."/>
            <person name="Martin F."/>
            <person name="Silar P."/>
            <person name="Natvig D.O."/>
            <person name="Lalanne C."/>
            <person name="Gautier V."/>
            <person name="Ament-Velasquez S.L."/>
            <person name="Kruys A."/>
            <person name="Hutchinson M.I."/>
            <person name="Powell A.J."/>
            <person name="Barry K."/>
            <person name="Miller A.N."/>
            <person name="Grigoriev I.V."/>
            <person name="Debuchy R."/>
            <person name="Gladieux P."/>
            <person name="Hiltunen Thoren M."/>
            <person name="Johannesson H."/>
        </authorList>
    </citation>
    <scope>NUCLEOTIDE SEQUENCE</scope>
    <source>
        <strain evidence="1">CBS 626.80</strain>
    </source>
</reference>
<evidence type="ECO:0000313" key="1">
    <source>
        <dbReference type="EMBL" id="KAK3954865.1"/>
    </source>
</evidence>